<comment type="caution">
    <text evidence="2">The sequence shown here is derived from an EMBL/GenBank/DDBJ whole genome shotgun (WGS) entry which is preliminary data.</text>
</comment>
<dbReference type="EMBL" id="BKCJ011788447">
    <property type="protein sequence ID" value="GFD52963.1"/>
    <property type="molecule type" value="Genomic_DNA"/>
</dbReference>
<dbReference type="AlphaFoldDB" id="A0A699X1L3"/>
<name>A0A699X1L3_TANCI</name>
<reference evidence="2" key="1">
    <citation type="journal article" date="2019" name="Sci. Rep.">
        <title>Draft genome of Tanacetum cinerariifolium, the natural source of mosquito coil.</title>
        <authorList>
            <person name="Yamashiro T."/>
            <person name="Shiraishi A."/>
            <person name="Satake H."/>
            <person name="Nakayama K."/>
        </authorList>
    </citation>
    <scope>NUCLEOTIDE SEQUENCE</scope>
</reference>
<accession>A0A699X1L3</accession>
<sequence>QARCQFRQSVHLRSRGLAAIAAADDPADARIRRQAAYAARPAAAGRAGARRRPRRRQEPAGITCGGWLQRGSERPAGAHAARHRRHAYRWRSDAAGRIGTAVGT</sequence>
<evidence type="ECO:0000313" key="2">
    <source>
        <dbReference type="EMBL" id="GFD52963.1"/>
    </source>
</evidence>
<proteinExistence type="predicted"/>
<protein>
    <submittedName>
        <fullName evidence="2">Uncharacterized protein</fullName>
    </submittedName>
</protein>
<gene>
    <name evidence="2" type="ORF">Tci_924932</name>
</gene>
<feature type="region of interest" description="Disordered" evidence="1">
    <location>
        <begin position="37"/>
        <end position="87"/>
    </location>
</feature>
<organism evidence="2">
    <name type="scientific">Tanacetum cinerariifolium</name>
    <name type="common">Dalmatian daisy</name>
    <name type="synonym">Chrysanthemum cinerariifolium</name>
    <dbReference type="NCBI Taxonomy" id="118510"/>
    <lineage>
        <taxon>Eukaryota</taxon>
        <taxon>Viridiplantae</taxon>
        <taxon>Streptophyta</taxon>
        <taxon>Embryophyta</taxon>
        <taxon>Tracheophyta</taxon>
        <taxon>Spermatophyta</taxon>
        <taxon>Magnoliopsida</taxon>
        <taxon>eudicotyledons</taxon>
        <taxon>Gunneridae</taxon>
        <taxon>Pentapetalae</taxon>
        <taxon>asterids</taxon>
        <taxon>campanulids</taxon>
        <taxon>Asterales</taxon>
        <taxon>Asteraceae</taxon>
        <taxon>Asteroideae</taxon>
        <taxon>Anthemideae</taxon>
        <taxon>Anthemidinae</taxon>
        <taxon>Tanacetum</taxon>
    </lineage>
</organism>
<feature type="non-terminal residue" evidence="2">
    <location>
        <position position="104"/>
    </location>
</feature>
<feature type="non-terminal residue" evidence="2">
    <location>
        <position position="1"/>
    </location>
</feature>
<evidence type="ECO:0000256" key="1">
    <source>
        <dbReference type="SAM" id="MobiDB-lite"/>
    </source>
</evidence>
<feature type="compositionally biased region" description="Low complexity" evidence="1">
    <location>
        <begin position="37"/>
        <end position="47"/>
    </location>
</feature>